<reference evidence="2 3" key="1">
    <citation type="submission" date="2020-08" db="EMBL/GenBank/DDBJ databases">
        <title>Sequencing the genomes of 1000 actinobacteria strains.</title>
        <authorList>
            <person name="Klenk H.-P."/>
        </authorList>
    </citation>
    <scope>NUCLEOTIDE SEQUENCE [LARGE SCALE GENOMIC DNA]</scope>
    <source>
        <strain evidence="2 3">DSM 45809</strain>
    </source>
</reference>
<proteinExistence type="predicted"/>
<dbReference type="RefSeq" id="WP_185041911.1">
    <property type="nucleotide sequence ID" value="NZ_BAABFG010000005.1"/>
</dbReference>
<accession>A0A7W7M8Y9</accession>
<dbReference type="Pfam" id="PF25872">
    <property type="entry name" value="HTH_77"/>
    <property type="match status" value="1"/>
</dbReference>
<dbReference type="Proteomes" id="UP000546162">
    <property type="component" value="Unassembled WGS sequence"/>
</dbReference>
<dbReference type="SUPFAM" id="SSF48452">
    <property type="entry name" value="TPR-like"/>
    <property type="match status" value="1"/>
</dbReference>
<dbReference type="InterPro" id="IPR011990">
    <property type="entry name" value="TPR-like_helical_dom_sf"/>
</dbReference>
<dbReference type="InterPro" id="IPR000160">
    <property type="entry name" value="GGDEF_dom"/>
</dbReference>
<dbReference type="Pfam" id="PF00990">
    <property type="entry name" value="GGDEF"/>
    <property type="match status" value="1"/>
</dbReference>
<dbReference type="InterPro" id="IPR043128">
    <property type="entry name" value="Rev_trsase/Diguanyl_cyclase"/>
</dbReference>
<protein>
    <submittedName>
        <fullName evidence="2">Diguanylate cyclase (GGDEF)-like protein</fullName>
    </submittedName>
</protein>
<evidence type="ECO:0000313" key="2">
    <source>
        <dbReference type="EMBL" id="MBB4741424.1"/>
    </source>
</evidence>
<dbReference type="PANTHER" id="PTHR47691:SF3">
    <property type="entry name" value="HTH-TYPE TRANSCRIPTIONAL REGULATOR RV0890C-RELATED"/>
    <property type="match status" value="1"/>
</dbReference>
<dbReference type="InterPro" id="IPR029787">
    <property type="entry name" value="Nucleotide_cyclase"/>
</dbReference>
<name>A0A7W7M8Y9_9ACTN</name>
<dbReference type="Gene3D" id="3.40.50.300">
    <property type="entry name" value="P-loop containing nucleotide triphosphate hydrolases"/>
    <property type="match status" value="1"/>
</dbReference>
<dbReference type="InterPro" id="IPR027417">
    <property type="entry name" value="P-loop_NTPase"/>
</dbReference>
<dbReference type="SMART" id="SM00267">
    <property type="entry name" value="GGDEF"/>
    <property type="match status" value="1"/>
</dbReference>
<comment type="caution">
    <text evidence="2">The sequence shown here is derived from an EMBL/GenBank/DDBJ whole genome shotgun (WGS) entry which is preliminary data.</text>
</comment>
<dbReference type="Gene3D" id="3.30.70.270">
    <property type="match status" value="1"/>
</dbReference>
<gene>
    <name evidence="2" type="ORF">BJY16_004883</name>
</gene>
<dbReference type="NCBIfam" id="TIGR00254">
    <property type="entry name" value="GGDEF"/>
    <property type="match status" value="1"/>
</dbReference>
<dbReference type="PROSITE" id="PS50887">
    <property type="entry name" value="GGDEF"/>
    <property type="match status" value="1"/>
</dbReference>
<dbReference type="SMART" id="SM00028">
    <property type="entry name" value="TPR"/>
    <property type="match status" value="3"/>
</dbReference>
<dbReference type="InterPro" id="IPR019734">
    <property type="entry name" value="TPR_rpt"/>
</dbReference>
<feature type="domain" description="GGDEF" evidence="1">
    <location>
        <begin position="30"/>
        <end position="162"/>
    </location>
</feature>
<dbReference type="SUPFAM" id="SSF55073">
    <property type="entry name" value="Nucleotide cyclase"/>
    <property type="match status" value="1"/>
</dbReference>
<evidence type="ECO:0000259" key="1">
    <source>
        <dbReference type="PROSITE" id="PS50887"/>
    </source>
</evidence>
<dbReference type="SUPFAM" id="SSF52540">
    <property type="entry name" value="P-loop containing nucleoside triphosphate hydrolases"/>
    <property type="match status" value="1"/>
</dbReference>
<dbReference type="AlphaFoldDB" id="A0A7W7M8Y9"/>
<keyword evidence="3" id="KW-1185">Reference proteome</keyword>
<dbReference type="PANTHER" id="PTHR47691">
    <property type="entry name" value="REGULATOR-RELATED"/>
    <property type="match status" value="1"/>
</dbReference>
<dbReference type="InterPro" id="IPR058852">
    <property type="entry name" value="HTH_77"/>
</dbReference>
<organism evidence="2 3">
    <name type="scientific">Actinoplanes octamycinicus</name>
    <dbReference type="NCBI Taxonomy" id="135948"/>
    <lineage>
        <taxon>Bacteria</taxon>
        <taxon>Bacillati</taxon>
        <taxon>Actinomycetota</taxon>
        <taxon>Actinomycetes</taxon>
        <taxon>Micromonosporales</taxon>
        <taxon>Micromonosporaceae</taxon>
        <taxon>Actinoplanes</taxon>
    </lineage>
</organism>
<sequence>MGGTLTLDPVTGTAGRADLAARLAAALRGRRCSLFLFDVDHFKTVNDVYGHQRGDAVLREIAGRAVTAVGTAGTVFRYGGDEFVVLLPDLAPADALRLALRLSSAIRDRPYGAEPPLHLTVSLGVASYPEHADSADALVAAADRRNYLAKRRGRGGVVADDAETPADGGSSRLWERDTALAAVHDFLTELSLRGHGALRITGPPGAGHTRFLDEVGRLAKLRGFGPDRLLLADLDTDPAALLGGRVGGIAYATTGPPAGLGVPELGVARLDPWSPATVHIWLRAALAGEPSPALVGEVVRRSGGLPAAVVRTLDRLRERVEVIPDGAGGWTLTGTAAGRPARRLRLPAELTSLVGRQPERRRAATLLQTHRLVTLAGPGGIGKTRLSVVVAREVAGDYSDGVLFVPFADTTDTAEAVRALAAALQVDDVPGVDLADALAEVLADAELLLVADNLEQVPGLALTLARLLAEAPGLRILATSREPLGVYGEQVYRVPPLPAGDAESLFTQRARAADADFVADRAEVVALCERLDRLPLAIELVAARAGAYSVPHLRTLLDQHLDLTGPRDRPERQQTLRGAIGWSFGLLDADQRRIFTGLAVFAGGCTAEAAEAVLPGAAAGMARLVDKSLLTVETPSGRFRMLATIRAYAEELLAVSEADLAAVRRRHAGYFADLAALAADGMTGADQQAWAERLDLEYPNLRDAVRNALDAGDTATAARICRGLWRHWRNGNHIAEGRQWLDRLLSVPDGLPDTERAELLYPAAVLAATQDDNTTAADYGTRCLALAVRVGERQIEAQARNILGVAALRSGDFVAAADHFRFGLDVCRELDQPAGVAVALGNLAKLALRQGEIGPAAGYIDQCLELERAAGNSRGVLLGLECRTDIRLAQGDPAGARESAAEALALSRELGDLFGEAMAQHQLGLAAQAEGDPGEAARLFRAGLDRRHEIGDREDLANSFECLASVLVATEPARAVRLVAAAGELRRKHHLAEPAEAATRRDAVCAAGQAALGDRGFAGAWRAGTAMNLDEVVASAR</sequence>
<evidence type="ECO:0000313" key="3">
    <source>
        <dbReference type="Proteomes" id="UP000546162"/>
    </source>
</evidence>
<dbReference type="EMBL" id="JACHNB010000001">
    <property type="protein sequence ID" value="MBB4741424.1"/>
    <property type="molecule type" value="Genomic_DNA"/>
</dbReference>
<dbReference type="CDD" id="cd01949">
    <property type="entry name" value="GGDEF"/>
    <property type="match status" value="1"/>
</dbReference>
<dbReference type="Gene3D" id="1.25.40.10">
    <property type="entry name" value="Tetratricopeptide repeat domain"/>
    <property type="match status" value="1"/>
</dbReference>